<dbReference type="InterPro" id="IPR057721">
    <property type="entry name" value="BCD1_alpha/beta"/>
</dbReference>
<evidence type="ECO:0000256" key="13">
    <source>
        <dbReference type="PROSITE-ProRule" id="PRU00453"/>
    </source>
</evidence>
<evidence type="ECO:0000256" key="2">
    <source>
        <dbReference type="ARBA" id="ARBA00022517"/>
    </source>
</evidence>
<sequence>MGWGGGGGEREGGGSGRGKERGTKAESPIPSAGAEGLYLGASADSVDPDVLEERQRCSSGKRKISLSGCETCGGAEAKYRCPRCLAYSCSLPCVKKHKAVNGCNGVRDKTAFTPLSHFTEMHLLSDYRFLEDTGRLTDIANRDHTVHRPSTNKFLNIMKNRALKHNINLKLLPIGFTKRRENSTYFNKKEQMFYWHVKLRFPHSHTEYTEKRYYELNSTQSLIENLSHKTVIEYPTLHVVLKMNSPEYRLLSDVDSNEDAQNSTDLSSESSLEEGEIKDNSETNLTLNSHCNREDLPV</sequence>
<evidence type="ECO:0000256" key="12">
    <source>
        <dbReference type="ARBA" id="ARBA00077531"/>
    </source>
</evidence>
<dbReference type="GO" id="GO:0048254">
    <property type="term" value="P:snoRNA localization"/>
    <property type="evidence" value="ECO:0007669"/>
    <property type="project" value="TreeGrafter"/>
</dbReference>
<name>A0A401RKN4_CHIPU</name>
<dbReference type="PANTHER" id="PTHR13483:SF3">
    <property type="entry name" value="BOX C_D SNORNA PROTEIN 1"/>
    <property type="match status" value="1"/>
</dbReference>
<feature type="region of interest" description="Disordered" evidence="14">
    <location>
        <begin position="1"/>
        <end position="35"/>
    </location>
</feature>
<feature type="domain" description="HIT-type" evidence="15">
    <location>
        <begin position="69"/>
        <end position="103"/>
    </location>
</feature>
<keyword evidence="5 13" id="KW-0863">Zinc-finger</keyword>
<organism evidence="16 17">
    <name type="scientific">Chiloscyllium punctatum</name>
    <name type="common">Brownbanded bambooshark</name>
    <name type="synonym">Hemiscyllium punctatum</name>
    <dbReference type="NCBI Taxonomy" id="137246"/>
    <lineage>
        <taxon>Eukaryota</taxon>
        <taxon>Metazoa</taxon>
        <taxon>Chordata</taxon>
        <taxon>Craniata</taxon>
        <taxon>Vertebrata</taxon>
        <taxon>Chondrichthyes</taxon>
        <taxon>Elasmobranchii</taxon>
        <taxon>Galeomorphii</taxon>
        <taxon>Galeoidea</taxon>
        <taxon>Orectolobiformes</taxon>
        <taxon>Hemiscylliidae</taxon>
        <taxon>Chiloscyllium</taxon>
    </lineage>
</organism>
<protein>
    <recommendedName>
        <fullName evidence="11">Box C/D snoRNA protein 1</fullName>
    </recommendedName>
    <alternativeName>
        <fullName evidence="12">Zinc finger HIT domain-containing protein 6</fullName>
    </alternativeName>
</protein>
<keyword evidence="6" id="KW-0862">Zinc</keyword>
<dbReference type="Pfam" id="PF04438">
    <property type="entry name" value="zf-HIT"/>
    <property type="match status" value="1"/>
</dbReference>
<keyword evidence="7" id="KW-0832">Ubl conjugation</keyword>
<dbReference type="Pfam" id="PF25790">
    <property type="entry name" value="BCD1"/>
    <property type="match status" value="1"/>
</dbReference>
<evidence type="ECO:0000256" key="6">
    <source>
        <dbReference type="ARBA" id="ARBA00022833"/>
    </source>
</evidence>
<evidence type="ECO:0000313" key="16">
    <source>
        <dbReference type="EMBL" id="GCC18727.1"/>
    </source>
</evidence>
<dbReference type="CDD" id="cd23023">
    <property type="entry name" value="zf-HIT_BCD1"/>
    <property type="match status" value="1"/>
</dbReference>
<evidence type="ECO:0000256" key="5">
    <source>
        <dbReference type="ARBA" id="ARBA00022771"/>
    </source>
</evidence>
<dbReference type="STRING" id="137246.A0A401RKN4"/>
<comment type="similarity">
    <text evidence="9">Belongs to the BCD1 family.</text>
</comment>
<comment type="function">
    <text evidence="8">Required for box C/D snoRNAs accumulation involved in snoRNA processing, snoRNA transport to the nucleolus and ribosome biogenesis.</text>
</comment>
<dbReference type="SUPFAM" id="SSF144232">
    <property type="entry name" value="HIT/MYND zinc finger-like"/>
    <property type="match status" value="1"/>
</dbReference>
<dbReference type="GO" id="GO:0005634">
    <property type="term" value="C:nucleus"/>
    <property type="evidence" value="ECO:0007669"/>
    <property type="project" value="TreeGrafter"/>
</dbReference>
<keyword evidence="1" id="KW-1017">Isopeptide bond</keyword>
<evidence type="ECO:0000256" key="9">
    <source>
        <dbReference type="ARBA" id="ARBA00049654"/>
    </source>
</evidence>
<dbReference type="PANTHER" id="PTHR13483">
    <property type="entry name" value="BOX C_D SNORNA PROTEIN 1-RELATED"/>
    <property type="match status" value="1"/>
</dbReference>
<gene>
    <name evidence="16" type="ORF">chiPu_0020873</name>
</gene>
<keyword evidence="4" id="KW-0479">Metal-binding</keyword>
<evidence type="ECO:0000256" key="8">
    <source>
        <dbReference type="ARBA" id="ARBA00049598"/>
    </source>
</evidence>
<evidence type="ECO:0000256" key="3">
    <source>
        <dbReference type="ARBA" id="ARBA00022553"/>
    </source>
</evidence>
<reference evidence="16 17" key="1">
    <citation type="journal article" date="2018" name="Nat. Ecol. Evol.">
        <title>Shark genomes provide insights into elasmobranch evolution and the origin of vertebrates.</title>
        <authorList>
            <person name="Hara Y"/>
            <person name="Yamaguchi K"/>
            <person name="Onimaru K"/>
            <person name="Kadota M"/>
            <person name="Koyanagi M"/>
            <person name="Keeley SD"/>
            <person name="Tatsumi K"/>
            <person name="Tanaka K"/>
            <person name="Motone F"/>
            <person name="Kageyama Y"/>
            <person name="Nozu R"/>
            <person name="Adachi N"/>
            <person name="Nishimura O"/>
            <person name="Nakagawa R"/>
            <person name="Tanegashima C"/>
            <person name="Kiyatake I"/>
            <person name="Matsumoto R"/>
            <person name="Murakumo K"/>
            <person name="Nishida K"/>
            <person name="Terakita A"/>
            <person name="Kuratani S"/>
            <person name="Sato K"/>
            <person name="Hyodo S Kuraku.S."/>
        </authorList>
    </citation>
    <scope>NUCLEOTIDE SEQUENCE [LARGE SCALE GENOMIC DNA]</scope>
</reference>
<dbReference type="GO" id="GO:0000463">
    <property type="term" value="P:maturation of LSU-rRNA from tricistronic rRNA transcript (SSU-rRNA, 5.8S rRNA, LSU-rRNA)"/>
    <property type="evidence" value="ECO:0007669"/>
    <property type="project" value="TreeGrafter"/>
</dbReference>
<evidence type="ECO:0000259" key="15">
    <source>
        <dbReference type="PROSITE" id="PS51083"/>
    </source>
</evidence>
<dbReference type="GO" id="GO:0008270">
    <property type="term" value="F:zinc ion binding"/>
    <property type="evidence" value="ECO:0007669"/>
    <property type="project" value="UniProtKB-UniRule"/>
</dbReference>
<dbReference type="EMBL" id="BEZZ01003042">
    <property type="protein sequence ID" value="GCC18727.1"/>
    <property type="molecule type" value="Genomic_DNA"/>
</dbReference>
<dbReference type="InterPro" id="IPR051639">
    <property type="entry name" value="BCD1"/>
</dbReference>
<accession>A0A401RKN4</accession>
<dbReference type="InterPro" id="IPR007529">
    <property type="entry name" value="Znf_HIT"/>
</dbReference>
<dbReference type="FunFam" id="3.30.60.190:FF:000001">
    <property type="entry name" value="box C/D snoRNA protein 1"/>
    <property type="match status" value="1"/>
</dbReference>
<keyword evidence="17" id="KW-1185">Reference proteome</keyword>
<evidence type="ECO:0000256" key="4">
    <source>
        <dbReference type="ARBA" id="ARBA00022723"/>
    </source>
</evidence>
<dbReference type="AlphaFoldDB" id="A0A401RKN4"/>
<keyword evidence="2" id="KW-0690">Ribosome biogenesis</keyword>
<evidence type="ECO:0000256" key="1">
    <source>
        <dbReference type="ARBA" id="ARBA00022499"/>
    </source>
</evidence>
<keyword evidence="3" id="KW-0597">Phosphoprotein</keyword>
<comment type="subunit">
    <text evidence="10">Interacts with FBL, SNU13, NOP58, NUFIP1, RUVBL1, RUVBL2 and TAF9. Interacts (via HIT-type zinc finger) with the RUVBL1/RUVBL2 complex in the presence of ADP.</text>
</comment>
<proteinExistence type="inferred from homology"/>
<dbReference type="OrthoDB" id="272357at2759"/>
<evidence type="ECO:0000256" key="7">
    <source>
        <dbReference type="ARBA" id="ARBA00022843"/>
    </source>
</evidence>
<dbReference type="GO" id="GO:0000492">
    <property type="term" value="P:box C/D snoRNP assembly"/>
    <property type="evidence" value="ECO:0007669"/>
    <property type="project" value="TreeGrafter"/>
</dbReference>
<dbReference type="GO" id="GO:0070761">
    <property type="term" value="C:pre-snoRNP complex"/>
    <property type="evidence" value="ECO:0007669"/>
    <property type="project" value="TreeGrafter"/>
</dbReference>
<evidence type="ECO:0000256" key="11">
    <source>
        <dbReference type="ARBA" id="ARBA00068630"/>
    </source>
</evidence>
<dbReference type="Proteomes" id="UP000287033">
    <property type="component" value="Unassembled WGS sequence"/>
</dbReference>
<dbReference type="PROSITE" id="PS51083">
    <property type="entry name" value="ZF_HIT"/>
    <property type="match status" value="1"/>
</dbReference>
<dbReference type="Gene3D" id="3.30.60.190">
    <property type="match status" value="1"/>
</dbReference>
<feature type="compositionally biased region" description="Basic and acidic residues" evidence="14">
    <location>
        <begin position="8"/>
        <end position="24"/>
    </location>
</feature>
<feature type="region of interest" description="Disordered" evidence="14">
    <location>
        <begin position="254"/>
        <end position="283"/>
    </location>
</feature>
<evidence type="ECO:0000256" key="14">
    <source>
        <dbReference type="SAM" id="MobiDB-lite"/>
    </source>
</evidence>
<evidence type="ECO:0000313" key="17">
    <source>
        <dbReference type="Proteomes" id="UP000287033"/>
    </source>
</evidence>
<comment type="caution">
    <text evidence="16">The sequence shown here is derived from an EMBL/GenBank/DDBJ whole genome shotgun (WGS) entry which is preliminary data.</text>
</comment>
<evidence type="ECO:0000256" key="10">
    <source>
        <dbReference type="ARBA" id="ARBA00061949"/>
    </source>
</evidence>